<evidence type="ECO:0000313" key="3">
    <source>
        <dbReference type="EMBL" id="KAF3767719.1"/>
    </source>
</evidence>
<keyword evidence="3" id="KW-0378">Hydrolase</keyword>
<dbReference type="GeneID" id="63843301"/>
<dbReference type="Pfam" id="PF26113">
    <property type="entry name" value="GH16_XgeA"/>
    <property type="match status" value="1"/>
</dbReference>
<dbReference type="Proteomes" id="UP000803844">
    <property type="component" value="Unassembled WGS sequence"/>
</dbReference>
<organism evidence="3 4">
    <name type="scientific">Cryphonectria parasitica (strain ATCC 38755 / EP155)</name>
    <dbReference type="NCBI Taxonomy" id="660469"/>
    <lineage>
        <taxon>Eukaryota</taxon>
        <taxon>Fungi</taxon>
        <taxon>Dikarya</taxon>
        <taxon>Ascomycota</taxon>
        <taxon>Pezizomycotina</taxon>
        <taxon>Sordariomycetes</taxon>
        <taxon>Sordariomycetidae</taxon>
        <taxon>Diaporthales</taxon>
        <taxon>Cryphonectriaceae</taxon>
        <taxon>Cryphonectria-Endothia species complex</taxon>
        <taxon>Cryphonectria</taxon>
    </lineage>
</organism>
<dbReference type="EMBL" id="MU032346">
    <property type="protein sequence ID" value="KAF3767719.1"/>
    <property type="molecule type" value="Genomic_DNA"/>
</dbReference>
<dbReference type="RefSeq" id="XP_040778680.1">
    <property type="nucleotide sequence ID" value="XM_040926172.1"/>
</dbReference>
<dbReference type="InterPro" id="IPR050546">
    <property type="entry name" value="Glycosyl_Hydrlase_16"/>
</dbReference>
<evidence type="ECO:0000313" key="4">
    <source>
        <dbReference type="Proteomes" id="UP000803844"/>
    </source>
</evidence>
<keyword evidence="4" id="KW-1185">Reference proteome</keyword>
<sequence length="430" mass="44973">MSSYSLSTSYVGQSLIDGFNFVSIVDPTGGFVAYQDYNDAVAAGLVSVDDTTQAVTLSVDTTNIYNPDGSQGGRPSVRIESFEAFNEGLLIGDFAHMPGSVCGGWPAFWMYGPNWPNDGEVDIIEGANMAYTNLMSAHTSANCLLPSTGDFSGTQEITDCNNPDGCNYIPPTSDTSSYGDDFNAVGGGVYALEWTSDILRIWHFARGGIPQDIIDQQPNPSNWGTPQALFGTDSCDVSTHFANMSIVLNIDFCGNYGDALWGSGSCSSYAATCEDFVGNNPSALTDLYWEVNYIDFYSMSAGSTTTTLPSISTESSVPVNGSVTRGPSIRRSTTLPSASATTTPETTSSGNGNGVGTPTTTAASSSAPSPVDSIVPRHNPATIGPFTYLGCFTSGTGFSTFDLAGTDPALTLEECTSLCGGSTYAGAIDQ</sequence>
<proteinExistence type="predicted"/>
<dbReference type="InterPro" id="IPR000757">
    <property type="entry name" value="Beta-glucanase-like"/>
</dbReference>
<protein>
    <submittedName>
        <fullName evidence="3">Family 16 glycoside hydrolase</fullName>
    </submittedName>
</protein>
<dbReference type="GO" id="GO:0004553">
    <property type="term" value="F:hydrolase activity, hydrolyzing O-glycosyl compounds"/>
    <property type="evidence" value="ECO:0007669"/>
    <property type="project" value="InterPro"/>
</dbReference>
<dbReference type="SUPFAM" id="SSF49899">
    <property type="entry name" value="Concanavalin A-like lectins/glucanases"/>
    <property type="match status" value="1"/>
</dbReference>
<dbReference type="GO" id="GO:0009251">
    <property type="term" value="P:glucan catabolic process"/>
    <property type="evidence" value="ECO:0007669"/>
    <property type="project" value="TreeGrafter"/>
</dbReference>
<feature type="region of interest" description="Disordered" evidence="1">
    <location>
        <begin position="307"/>
        <end position="376"/>
    </location>
</feature>
<dbReference type="CDD" id="cd02181">
    <property type="entry name" value="GH16_fungal_Lam16A_glucanase"/>
    <property type="match status" value="1"/>
</dbReference>
<accession>A0A9P5CQN7</accession>
<dbReference type="PANTHER" id="PTHR10963">
    <property type="entry name" value="GLYCOSYL HYDROLASE-RELATED"/>
    <property type="match status" value="1"/>
</dbReference>
<dbReference type="AlphaFoldDB" id="A0A9P5CQN7"/>
<dbReference type="PROSITE" id="PS51762">
    <property type="entry name" value="GH16_2"/>
    <property type="match status" value="1"/>
</dbReference>
<name>A0A9P5CQN7_CRYP1</name>
<dbReference type="InterPro" id="IPR013320">
    <property type="entry name" value="ConA-like_dom_sf"/>
</dbReference>
<evidence type="ECO:0000256" key="1">
    <source>
        <dbReference type="SAM" id="MobiDB-lite"/>
    </source>
</evidence>
<comment type="caution">
    <text evidence="3">The sequence shown here is derived from an EMBL/GenBank/DDBJ whole genome shotgun (WGS) entry which is preliminary data.</text>
</comment>
<dbReference type="Gene3D" id="2.60.120.200">
    <property type="match status" value="1"/>
</dbReference>
<reference evidence="3" key="1">
    <citation type="journal article" date="2020" name="Phytopathology">
        <title>Genome sequence of the chestnut blight fungus Cryphonectria parasitica EP155: A fundamental resource for an archetypical invasive plant pathogen.</title>
        <authorList>
            <person name="Crouch J.A."/>
            <person name="Dawe A."/>
            <person name="Aerts A."/>
            <person name="Barry K."/>
            <person name="Churchill A.C.L."/>
            <person name="Grimwood J."/>
            <person name="Hillman B."/>
            <person name="Milgroom M.G."/>
            <person name="Pangilinan J."/>
            <person name="Smith M."/>
            <person name="Salamov A."/>
            <person name="Schmutz J."/>
            <person name="Yadav J."/>
            <person name="Grigoriev I.V."/>
            <person name="Nuss D."/>
        </authorList>
    </citation>
    <scope>NUCLEOTIDE SEQUENCE</scope>
    <source>
        <strain evidence="3">EP155</strain>
    </source>
</reference>
<feature type="domain" description="GH16" evidence="2">
    <location>
        <begin position="2"/>
        <end position="302"/>
    </location>
</feature>
<dbReference type="OrthoDB" id="192832at2759"/>
<feature type="compositionally biased region" description="Low complexity" evidence="1">
    <location>
        <begin position="332"/>
        <end position="370"/>
    </location>
</feature>
<feature type="compositionally biased region" description="Polar residues" evidence="1">
    <location>
        <begin position="307"/>
        <end position="325"/>
    </location>
</feature>
<dbReference type="PANTHER" id="PTHR10963:SF24">
    <property type="entry name" value="GLYCOSIDASE C21B10.07-RELATED"/>
    <property type="match status" value="1"/>
</dbReference>
<evidence type="ECO:0000259" key="2">
    <source>
        <dbReference type="PROSITE" id="PS51762"/>
    </source>
</evidence>
<gene>
    <name evidence="3" type="ORF">M406DRAFT_90269</name>
</gene>